<name>A0A8H3L3K2_9GLOM</name>
<proteinExistence type="predicted"/>
<accession>A0A8H3L3K2</accession>
<sequence length="85" mass="10060">MKNKGRKNLKVRNLIGHNKHIDLKVQNTRILSVQGKLYWSIFPAINFLIQYDLPHFWIVFNNMDKDSSKVDELIAMVNDMLVVKY</sequence>
<comment type="caution">
    <text evidence="1">The sequence shown here is derived from an EMBL/GenBank/DDBJ whole genome shotgun (WGS) entry which is preliminary data.</text>
</comment>
<dbReference type="Proteomes" id="UP000615446">
    <property type="component" value="Unassembled WGS sequence"/>
</dbReference>
<reference evidence="1" key="1">
    <citation type="submission" date="2019-10" db="EMBL/GenBank/DDBJ databases">
        <title>Conservation and host-specific expression of non-tandemly repeated heterogenous ribosome RNA gene in arbuscular mycorrhizal fungi.</title>
        <authorList>
            <person name="Maeda T."/>
            <person name="Kobayashi Y."/>
            <person name="Nakagawa T."/>
            <person name="Ezawa T."/>
            <person name="Yamaguchi K."/>
            <person name="Bino T."/>
            <person name="Nishimoto Y."/>
            <person name="Shigenobu S."/>
            <person name="Kawaguchi M."/>
        </authorList>
    </citation>
    <scope>NUCLEOTIDE SEQUENCE</scope>
    <source>
        <strain evidence="1">HR1</strain>
    </source>
</reference>
<gene>
    <name evidence="1" type="ORF">RCL2_000809300</name>
</gene>
<dbReference type="EMBL" id="BLAL01000053">
    <property type="protein sequence ID" value="GES80832.1"/>
    <property type="molecule type" value="Genomic_DNA"/>
</dbReference>
<evidence type="ECO:0000313" key="2">
    <source>
        <dbReference type="Proteomes" id="UP000615446"/>
    </source>
</evidence>
<organism evidence="1 2">
    <name type="scientific">Rhizophagus clarus</name>
    <dbReference type="NCBI Taxonomy" id="94130"/>
    <lineage>
        <taxon>Eukaryota</taxon>
        <taxon>Fungi</taxon>
        <taxon>Fungi incertae sedis</taxon>
        <taxon>Mucoromycota</taxon>
        <taxon>Glomeromycotina</taxon>
        <taxon>Glomeromycetes</taxon>
        <taxon>Glomerales</taxon>
        <taxon>Glomeraceae</taxon>
        <taxon>Rhizophagus</taxon>
    </lineage>
</organism>
<evidence type="ECO:0000313" key="1">
    <source>
        <dbReference type="EMBL" id="GES80832.1"/>
    </source>
</evidence>
<protein>
    <submittedName>
        <fullName evidence="1">Uncharacterized protein</fullName>
    </submittedName>
</protein>
<dbReference type="AlphaFoldDB" id="A0A8H3L3K2"/>